<evidence type="ECO:0000256" key="1">
    <source>
        <dbReference type="ARBA" id="ARBA00001933"/>
    </source>
</evidence>
<accession>A0A3B0UXV6</accession>
<keyword evidence="2" id="KW-0663">Pyridoxal phosphate</keyword>
<dbReference type="PANTHER" id="PTHR42885">
    <property type="entry name" value="HISTIDINOL-PHOSPHATE AMINOTRANSFERASE-RELATED"/>
    <property type="match status" value="1"/>
</dbReference>
<dbReference type="PANTHER" id="PTHR42885:SF1">
    <property type="entry name" value="THREONINE-PHOSPHATE DECARBOXYLASE"/>
    <property type="match status" value="1"/>
</dbReference>
<dbReference type="InterPro" id="IPR015421">
    <property type="entry name" value="PyrdxlP-dep_Trfase_major"/>
</dbReference>
<evidence type="ECO:0000259" key="3">
    <source>
        <dbReference type="Pfam" id="PF00155"/>
    </source>
</evidence>
<protein>
    <recommendedName>
        <fullName evidence="3">Aminotransferase class I/classII large domain-containing protein</fullName>
    </recommendedName>
</protein>
<gene>
    <name evidence="4" type="ORF">MNBD_DELTA03-1407</name>
</gene>
<dbReference type="AlphaFoldDB" id="A0A3B0UXV6"/>
<proteinExistence type="predicted"/>
<feature type="domain" description="Aminotransferase class I/classII large" evidence="3">
    <location>
        <begin position="30"/>
        <end position="146"/>
    </location>
</feature>
<feature type="non-terminal residue" evidence="4">
    <location>
        <position position="147"/>
    </location>
</feature>
<dbReference type="InterPro" id="IPR015424">
    <property type="entry name" value="PyrdxlP-dep_Trfase"/>
</dbReference>
<dbReference type="Pfam" id="PF00155">
    <property type="entry name" value="Aminotran_1_2"/>
    <property type="match status" value="1"/>
</dbReference>
<dbReference type="SUPFAM" id="SSF53383">
    <property type="entry name" value="PLP-dependent transferases"/>
    <property type="match status" value="1"/>
</dbReference>
<evidence type="ECO:0000256" key="2">
    <source>
        <dbReference type="ARBA" id="ARBA00022898"/>
    </source>
</evidence>
<name>A0A3B0UXV6_9ZZZZ</name>
<dbReference type="InterPro" id="IPR015422">
    <property type="entry name" value="PyrdxlP-dep_Trfase_small"/>
</dbReference>
<dbReference type="GO" id="GO:0030170">
    <property type="term" value="F:pyridoxal phosphate binding"/>
    <property type="evidence" value="ECO:0007669"/>
    <property type="project" value="InterPro"/>
</dbReference>
<comment type="cofactor">
    <cofactor evidence="1">
        <name>pyridoxal 5'-phosphate</name>
        <dbReference type="ChEBI" id="CHEBI:597326"/>
    </cofactor>
</comment>
<dbReference type="Gene3D" id="3.90.1150.10">
    <property type="entry name" value="Aspartate Aminotransferase, domain 1"/>
    <property type="match status" value="1"/>
</dbReference>
<dbReference type="InterPro" id="IPR004839">
    <property type="entry name" value="Aminotransferase_I/II_large"/>
</dbReference>
<organism evidence="4">
    <name type="scientific">hydrothermal vent metagenome</name>
    <dbReference type="NCBI Taxonomy" id="652676"/>
    <lineage>
        <taxon>unclassified sequences</taxon>
        <taxon>metagenomes</taxon>
        <taxon>ecological metagenomes</taxon>
    </lineage>
</organism>
<dbReference type="EMBL" id="UOEX01000043">
    <property type="protein sequence ID" value="VAW33580.1"/>
    <property type="molecule type" value="Genomic_DNA"/>
</dbReference>
<reference evidence="4" key="1">
    <citation type="submission" date="2018-06" db="EMBL/GenBank/DDBJ databases">
        <authorList>
            <person name="Zhirakovskaya E."/>
        </authorList>
    </citation>
    <scope>NUCLEOTIDE SEQUENCE</scope>
</reference>
<sequence>MIRALPKSLLGHGGNIRQLAGQAGLAEDELLDFSANINPLGPPAYSRQLISACISSLSHYPDPDYGILRQAAALACGVEAGLIVAANGSSELIYALPRALPVRRAVIPAPSYIGYAEGMRAAGVLIEEPETGDDLSIDWSALEDLLR</sequence>
<dbReference type="Gene3D" id="3.40.640.10">
    <property type="entry name" value="Type I PLP-dependent aspartate aminotransferase-like (Major domain)"/>
    <property type="match status" value="1"/>
</dbReference>
<evidence type="ECO:0000313" key="4">
    <source>
        <dbReference type="EMBL" id="VAW33580.1"/>
    </source>
</evidence>